<dbReference type="OrthoDB" id="5872233at2759"/>
<feature type="transmembrane region" description="Helical" evidence="1">
    <location>
        <begin position="65"/>
        <end position="88"/>
    </location>
</feature>
<proteinExistence type="predicted"/>
<evidence type="ECO:0000259" key="2">
    <source>
        <dbReference type="Pfam" id="PF16028"/>
    </source>
</evidence>
<protein>
    <recommendedName>
        <fullName evidence="2">Solute carrier family 3 member 2 N-terminal domain-containing protein</fullName>
    </recommendedName>
</protein>
<dbReference type="Proteomes" id="UP000218231">
    <property type="component" value="Unassembled WGS sequence"/>
</dbReference>
<gene>
    <name evidence="3" type="ORF">WR25_25531</name>
</gene>
<dbReference type="STRING" id="2018661.A0A2A2JG68"/>
<dbReference type="EMBL" id="LIAE01010465">
    <property type="protein sequence ID" value="PAV60522.1"/>
    <property type="molecule type" value="Genomic_DNA"/>
</dbReference>
<evidence type="ECO:0000256" key="1">
    <source>
        <dbReference type="SAM" id="Phobius"/>
    </source>
</evidence>
<reference evidence="3 4" key="1">
    <citation type="journal article" date="2017" name="Curr. Biol.">
        <title>Genome architecture and evolution of a unichromosomal asexual nematode.</title>
        <authorList>
            <person name="Fradin H."/>
            <person name="Zegar C."/>
            <person name="Gutwein M."/>
            <person name="Lucas J."/>
            <person name="Kovtun M."/>
            <person name="Corcoran D."/>
            <person name="Baugh L.R."/>
            <person name="Kiontke K."/>
            <person name="Gunsalus K."/>
            <person name="Fitch D.H."/>
            <person name="Piano F."/>
        </authorList>
    </citation>
    <scope>NUCLEOTIDE SEQUENCE [LARGE SCALE GENOMIC DNA]</scope>
    <source>
        <strain evidence="3">PF1309</strain>
    </source>
</reference>
<comment type="caution">
    <text evidence="3">The sequence shown here is derived from an EMBL/GenBank/DDBJ whole genome shotgun (WGS) entry which is preliminary data.</text>
</comment>
<name>A0A2A2JG68_9BILA</name>
<evidence type="ECO:0000313" key="3">
    <source>
        <dbReference type="EMBL" id="PAV60522.1"/>
    </source>
</evidence>
<keyword evidence="1" id="KW-0812">Transmembrane</keyword>
<dbReference type="InterPro" id="IPR031984">
    <property type="entry name" value="SLC3A2_N"/>
</dbReference>
<dbReference type="Pfam" id="PF16028">
    <property type="entry name" value="SLC3A2_N"/>
    <property type="match status" value="1"/>
</dbReference>
<feature type="domain" description="Solute carrier family 3 member 2 N-terminal" evidence="2">
    <location>
        <begin position="38"/>
        <end position="90"/>
    </location>
</feature>
<organism evidence="3 4">
    <name type="scientific">Diploscapter pachys</name>
    <dbReference type="NCBI Taxonomy" id="2018661"/>
    <lineage>
        <taxon>Eukaryota</taxon>
        <taxon>Metazoa</taxon>
        <taxon>Ecdysozoa</taxon>
        <taxon>Nematoda</taxon>
        <taxon>Chromadorea</taxon>
        <taxon>Rhabditida</taxon>
        <taxon>Rhabditina</taxon>
        <taxon>Rhabditomorpha</taxon>
        <taxon>Rhabditoidea</taxon>
        <taxon>Rhabditidae</taxon>
        <taxon>Diploscapter</taxon>
    </lineage>
</organism>
<dbReference type="AlphaFoldDB" id="A0A2A2JG68"/>
<keyword evidence="1" id="KW-0472">Membrane</keyword>
<keyword evidence="4" id="KW-1185">Reference proteome</keyword>
<keyword evidence="1" id="KW-1133">Transmembrane helix</keyword>
<sequence length="113" mass="12755">MSRSETNTEIFNHPVAVFEHNHSDSVSTECSMRQRKAESERPLVGLTEEELAVAREQPKWKVIRYTLLFLYWLIYAGFLAGAITIIVLKNHDVSPSTTTAFVTTTPKPMPSST</sequence>
<accession>A0A2A2JG68</accession>
<evidence type="ECO:0000313" key="4">
    <source>
        <dbReference type="Proteomes" id="UP000218231"/>
    </source>
</evidence>